<name>A0A2I1DHH8_ASPC2</name>
<dbReference type="SUPFAM" id="SSF52540">
    <property type="entry name" value="P-loop containing nucleoside triphosphate hydrolases"/>
    <property type="match status" value="1"/>
</dbReference>
<keyword evidence="4" id="KW-0378">Hydrolase</keyword>
<dbReference type="InterPro" id="IPR027417">
    <property type="entry name" value="P-loop_NTPase"/>
</dbReference>
<reference evidence="4" key="1">
    <citation type="submission" date="2016-12" db="EMBL/GenBank/DDBJ databases">
        <title>The genomes of Aspergillus section Nigri reveals drivers in fungal speciation.</title>
        <authorList>
            <consortium name="DOE Joint Genome Institute"/>
            <person name="Vesth T.C."/>
            <person name="Nybo J."/>
            <person name="Theobald S."/>
            <person name="Brandl J."/>
            <person name="Frisvad J.C."/>
            <person name="Nielsen K.F."/>
            <person name="Lyhne E.K."/>
            <person name="Kogle M.E."/>
            <person name="Kuo A."/>
            <person name="Riley R."/>
            <person name="Clum A."/>
            <person name="Nolan M."/>
            <person name="Lipzen A."/>
            <person name="Salamov A."/>
            <person name="Henrissat B."/>
            <person name="Wiebenga A."/>
            <person name="De vries R.P."/>
            <person name="Grigoriev I.V."/>
            <person name="Mortensen U.H."/>
            <person name="Andersen M.R."/>
            <person name="Baker S.E."/>
        </authorList>
    </citation>
    <scope>NUCLEOTIDE SEQUENCE</scope>
    <source>
        <strain evidence="4">IBT 28561</strain>
    </source>
</reference>
<keyword evidence="2" id="KW-0067">ATP-binding</keyword>
<evidence type="ECO:0000256" key="2">
    <source>
        <dbReference type="ARBA" id="ARBA00022840"/>
    </source>
</evidence>
<proteinExistence type="predicted"/>
<dbReference type="EMBL" id="MSFM01000001">
    <property type="protein sequence ID" value="PKY09326.1"/>
    <property type="molecule type" value="Genomic_DNA"/>
</dbReference>
<gene>
    <name evidence="4" type="ORF">P168DRAFT_34834</name>
</gene>
<evidence type="ECO:0000256" key="1">
    <source>
        <dbReference type="ARBA" id="ARBA00022741"/>
    </source>
</evidence>
<dbReference type="Gene3D" id="3.40.50.300">
    <property type="entry name" value="P-loop containing nucleotide triphosphate hydrolases"/>
    <property type="match status" value="1"/>
</dbReference>
<dbReference type="GeneID" id="36549414"/>
<evidence type="ECO:0000313" key="5">
    <source>
        <dbReference type="Proteomes" id="UP000234254"/>
    </source>
</evidence>
<sequence length="181" mass="20239">MLLSVTSGLLNALRRRAITAMPQDPLILILPGSIRSNMDPFSQYAEEAIISAFEEVHLWPTVSARGGLDASADSLALSRGQQQLFCLARVLLSEAPIVVFDEVTANVDPDTAARVMEIINTRFVSRTVLVIAHQLWTIRRFDQIAVLEQGRLVELGDPEQLLQQETAFRRLWRRHHAEGDA</sequence>
<dbReference type="VEuPathDB" id="FungiDB:P168DRAFT_34834"/>
<feature type="domain" description="ABC transporter" evidence="3">
    <location>
        <begin position="34"/>
        <end position="105"/>
    </location>
</feature>
<dbReference type="PANTHER" id="PTHR24223">
    <property type="entry name" value="ATP-BINDING CASSETTE SUB-FAMILY C"/>
    <property type="match status" value="1"/>
</dbReference>
<dbReference type="InterPro" id="IPR050173">
    <property type="entry name" value="ABC_transporter_C-like"/>
</dbReference>
<protein>
    <submittedName>
        <fullName evidence="4">P-loop containing nucleoside triphosphate hydrolase protein</fullName>
    </submittedName>
</protein>
<comment type="caution">
    <text evidence="4">The sequence shown here is derived from an EMBL/GenBank/DDBJ whole genome shotgun (WGS) entry which is preliminary data.</text>
</comment>
<dbReference type="OrthoDB" id="6500128at2759"/>
<dbReference type="AlphaFoldDB" id="A0A2I1DHH8"/>
<keyword evidence="5" id="KW-1185">Reference proteome</keyword>
<dbReference type="GO" id="GO:0016887">
    <property type="term" value="F:ATP hydrolysis activity"/>
    <property type="evidence" value="ECO:0007669"/>
    <property type="project" value="InterPro"/>
</dbReference>
<organism evidence="4 5">
    <name type="scientific">Aspergillus campestris (strain IBT 28561)</name>
    <dbReference type="NCBI Taxonomy" id="1392248"/>
    <lineage>
        <taxon>Eukaryota</taxon>
        <taxon>Fungi</taxon>
        <taxon>Dikarya</taxon>
        <taxon>Ascomycota</taxon>
        <taxon>Pezizomycotina</taxon>
        <taxon>Eurotiomycetes</taxon>
        <taxon>Eurotiomycetidae</taxon>
        <taxon>Eurotiales</taxon>
        <taxon>Aspergillaceae</taxon>
        <taxon>Aspergillus</taxon>
        <taxon>Aspergillus subgen. Circumdati</taxon>
    </lineage>
</organism>
<evidence type="ECO:0000313" key="4">
    <source>
        <dbReference type="EMBL" id="PKY09326.1"/>
    </source>
</evidence>
<keyword evidence="1" id="KW-0547">Nucleotide-binding</keyword>
<dbReference type="GO" id="GO:0005524">
    <property type="term" value="F:ATP binding"/>
    <property type="evidence" value="ECO:0007669"/>
    <property type="project" value="UniProtKB-KW"/>
</dbReference>
<dbReference type="PANTHER" id="PTHR24223:SF399">
    <property type="entry name" value="ABC TRANSPORTER ATNG"/>
    <property type="match status" value="1"/>
</dbReference>
<accession>A0A2I1DHH8</accession>
<evidence type="ECO:0000259" key="3">
    <source>
        <dbReference type="Pfam" id="PF00005"/>
    </source>
</evidence>
<dbReference type="Proteomes" id="UP000234254">
    <property type="component" value="Unassembled WGS sequence"/>
</dbReference>
<dbReference type="RefSeq" id="XP_024697920.1">
    <property type="nucleotide sequence ID" value="XM_024841885.1"/>
</dbReference>
<dbReference type="GO" id="GO:0042626">
    <property type="term" value="F:ATPase-coupled transmembrane transporter activity"/>
    <property type="evidence" value="ECO:0007669"/>
    <property type="project" value="TreeGrafter"/>
</dbReference>
<dbReference type="Pfam" id="PF00005">
    <property type="entry name" value="ABC_tran"/>
    <property type="match status" value="1"/>
</dbReference>
<dbReference type="InterPro" id="IPR003439">
    <property type="entry name" value="ABC_transporter-like_ATP-bd"/>
</dbReference>
<dbReference type="GO" id="GO:0016020">
    <property type="term" value="C:membrane"/>
    <property type="evidence" value="ECO:0007669"/>
    <property type="project" value="TreeGrafter"/>
</dbReference>